<protein>
    <submittedName>
        <fullName evidence="1">Uncharacterized protein</fullName>
    </submittedName>
</protein>
<name>A0ACC2ILH9_9PEZI</name>
<organism evidence="1 2">
    <name type="scientific">Nemania bipapillata</name>
    <dbReference type="NCBI Taxonomy" id="110536"/>
    <lineage>
        <taxon>Eukaryota</taxon>
        <taxon>Fungi</taxon>
        <taxon>Dikarya</taxon>
        <taxon>Ascomycota</taxon>
        <taxon>Pezizomycotina</taxon>
        <taxon>Sordariomycetes</taxon>
        <taxon>Xylariomycetidae</taxon>
        <taxon>Xylariales</taxon>
        <taxon>Xylariaceae</taxon>
        <taxon>Nemania</taxon>
    </lineage>
</organism>
<gene>
    <name evidence="1" type="ORF">ONZ43_g4524</name>
</gene>
<keyword evidence="2" id="KW-1185">Reference proteome</keyword>
<dbReference type="EMBL" id="JAPESX010001236">
    <property type="protein sequence ID" value="KAJ8116047.1"/>
    <property type="molecule type" value="Genomic_DNA"/>
</dbReference>
<reference evidence="1" key="1">
    <citation type="submission" date="2022-11" db="EMBL/GenBank/DDBJ databases">
        <title>Genome Sequence of Nemania bipapillata.</title>
        <authorList>
            <person name="Buettner E."/>
        </authorList>
    </citation>
    <scope>NUCLEOTIDE SEQUENCE</scope>
    <source>
        <strain evidence="1">CP14</strain>
    </source>
</reference>
<proteinExistence type="predicted"/>
<sequence>MIQDAPNLLFMTGYQNASWTLGADVSVRLFIRLLRLMERKRARAMVPRTSAPMQEHPMMDLTSTYFVTAGRVFPRGGTGEWSPKTNYFADMAGAKWGSIADLHFL</sequence>
<accession>A0ACC2ILH9</accession>
<evidence type="ECO:0000313" key="1">
    <source>
        <dbReference type="EMBL" id="KAJ8116047.1"/>
    </source>
</evidence>
<comment type="caution">
    <text evidence="1">The sequence shown here is derived from an EMBL/GenBank/DDBJ whole genome shotgun (WGS) entry which is preliminary data.</text>
</comment>
<dbReference type="Proteomes" id="UP001153334">
    <property type="component" value="Unassembled WGS sequence"/>
</dbReference>
<evidence type="ECO:0000313" key="2">
    <source>
        <dbReference type="Proteomes" id="UP001153334"/>
    </source>
</evidence>